<dbReference type="Gene3D" id="1.25.10.10">
    <property type="entry name" value="Leucine-rich Repeat Variant"/>
    <property type="match status" value="1"/>
</dbReference>
<gene>
    <name evidence="1" type="ORF">RFI_27620</name>
</gene>
<dbReference type="GO" id="GO:0000159">
    <property type="term" value="C:protein phosphatase type 2A complex"/>
    <property type="evidence" value="ECO:0007669"/>
    <property type="project" value="InterPro"/>
</dbReference>
<organism evidence="1 2">
    <name type="scientific">Reticulomyxa filosa</name>
    <dbReference type="NCBI Taxonomy" id="46433"/>
    <lineage>
        <taxon>Eukaryota</taxon>
        <taxon>Sar</taxon>
        <taxon>Rhizaria</taxon>
        <taxon>Retaria</taxon>
        <taxon>Foraminifera</taxon>
        <taxon>Monothalamids</taxon>
        <taxon>Reticulomyxidae</taxon>
        <taxon>Reticulomyxa</taxon>
    </lineage>
</organism>
<dbReference type="OrthoDB" id="10264446at2759"/>
<dbReference type="AlphaFoldDB" id="X6M756"/>
<dbReference type="GO" id="GO:0007165">
    <property type="term" value="P:signal transduction"/>
    <property type="evidence" value="ECO:0007669"/>
    <property type="project" value="InterPro"/>
</dbReference>
<dbReference type="GO" id="GO:0019888">
    <property type="term" value="F:protein phosphatase regulator activity"/>
    <property type="evidence" value="ECO:0007669"/>
    <property type="project" value="InterPro"/>
</dbReference>
<protein>
    <submittedName>
        <fullName evidence="1">Delta isoform of regulatory subunit B56, protein phosphatase 2A</fullName>
    </submittedName>
</protein>
<dbReference type="InterPro" id="IPR016024">
    <property type="entry name" value="ARM-type_fold"/>
</dbReference>
<dbReference type="PANTHER" id="PTHR10257">
    <property type="entry name" value="SERINE/THREONINE PROTEIN PHOSPHATASE 2A PP2A REGULATORY SUBUNIT B"/>
    <property type="match status" value="1"/>
</dbReference>
<dbReference type="EMBL" id="ASPP01023920">
    <property type="protein sequence ID" value="ETO09759.1"/>
    <property type="molecule type" value="Genomic_DNA"/>
</dbReference>
<dbReference type="Proteomes" id="UP000023152">
    <property type="component" value="Unassembled WGS sequence"/>
</dbReference>
<dbReference type="InterPro" id="IPR002554">
    <property type="entry name" value="PP2A_B56"/>
</dbReference>
<reference evidence="1 2" key="1">
    <citation type="journal article" date="2013" name="Curr. Biol.">
        <title>The Genome of the Foraminiferan Reticulomyxa filosa.</title>
        <authorList>
            <person name="Glockner G."/>
            <person name="Hulsmann N."/>
            <person name="Schleicher M."/>
            <person name="Noegel A.A."/>
            <person name="Eichinger L."/>
            <person name="Gallinger C."/>
            <person name="Pawlowski J."/>
            <person name="Sierra R."/>
            <person name="Euteneuer U."/>
            <person name="Pillet L."/>
            <person name="Moustafa A."/>
            <person name="Platzer M."/>
            <person name="Groth M."/>
            <person name="Szafranski K."/>
            <person name="Schliwa M."/>
        </authorList>
    </citation>
    <scope>NUCLEOTIDE SEQUENCE [LARGE SCALE GENOMIC DNA]</scope>
</reference>
<comment type="caution">
    <text evidence="1">The sequence shown here is derived from an EMBL/GenBank/DDBJ whole genome shotgun (WGS) entry which is preliminary data.</text>
</comment>
<dbReference type="PANTHER" id="PTHR10257:SF3">
    <property type="entry name" value="SERINE_THREONINE-PROTEIN PHOSPHATASE 2A 56 KDA REGULATORY SUBUNIT GAMMA ISOFORM"/>
    <property type="match status" value="1"/>
</dbReference>
<sequence>MLNLLDGFKSEDPRERDYLKTILHRIYGKFMSLRSFVRKAVNNIFFQIIYENEKHPGVAELLEILGSIINGFALPLKVEHQCFLRNVLIPLHKLSAQRLQTFHRQLSYCITQFLDKDNLLSGTVIEGLLKYWPVTSSTKEVLLLNELEEILELTPNSQLIMLLESIFKQLMKCGQSPHFQVAERALLFWNSDLILSLTAEHKHILFPIVVPTIYQVLSYIVKTKNIVFSYKTSTGTQMEKQHWNKTVQLLVGSVIKSLLDIDTDLRLKWEKIQQMAEQNDNNIKKSLQN</sequence>
<keyword evidence="2" id="KW-1185">Reference proteome</keyword>
<evidence type="ECO:0000313" key="1">
    <source>
        <dbReference type="EMBL" id="ETO09759.1"/>
    </source>
</evidence>
<name>X6M756_RETFI</name>
<dbReference type="InterPro" id="IPR011989">
    <property type="entry name" value="ARM-like"/>
</dbReference>
<dbReference type="SUPFAM" id="SSF48371">
    <property type="entry name" value="ARM repeat"/>
    <property type="match status" value="1"/>
</dbReference>
<evidence type="ECO:0000313" key="2">
    <source>
        <dbReference type="Proteomes" id="UP000023152"/>
    </source>
</evidence>
<proteinExistence type="predicted"/>
<accession>X6M756</accession>
<dbReference type="Pfam" id="PF01603">
    <property type="entry name" value="B56"/>
    <property type="match status" value="1"/>
</dbReference>